<dbReference type="EMBL" id="JBHFFA010000004">
    <property type="protein sequence ID" value="KAL2632042.1"/>
    <property type="molecule type" value="Genomic_DNA"/>
</dbReference>
<feature type="region of interest" description="Disordered" evidence="6">
    <location>
        <begin position="437"/>
        <end position="461"/>
    </location>
</feature>
<evidence type="ECO:0000256" key="1">
    <source>
        <dbReference type="ARBA" id="ARBA00004123"/>
    </source>
</evidence>
<comment type="caution">
    <text evidence="8">The sequence shown here is derived from an EMBL/GenBank/DDBJ whole genome shotgun (WGS) entry which is preliminary data.</text>
</comment>
<name>A0ABD1YMP5_9MARC</name>
<feature type="compositionally biased region" description="Polar residues" evidence="6">
    <location>
        <begin position="491"/>
        <end position="511"/>
    </location>
</feature>
<dbReference type="Proteomes" id="UP001605036">
    <property type="component" value="Unassembled WGS sequence"/>
</dbReference>
<keyword evidence="9" id="KW-1185">Reference proteome</keyword>
<keyword evidence="2" id="KW-0479">Metal-binding</keyword>
<feature type="compositionally biased region" description="Polar residues" evidence="6">
    <location>
        <begin position="705"/>
        <end position="718"/>
    </location>
</feature>
<feature type="compositionally biased region" description="Basic and acidic residues" evidence="6">
    <location>
        <begin position="442"/>
        <end position="461"/>
    </location>
</feature>
<dbReference type="InterPro" id="IPR006568">
    <property type="entry name" value="PSP_pro-rich"/>
</dbReference>
<dbReference type="GO" id="GO:0005634">
    <property type="term" value="C:nucleus"/>
    <property type="evidence" value="ECO:0007669"/>
    <property type="project" value="UniProtKB-SubCell"/>
</dbReference>
<dbReference type="PANTHER" id="PTHR13316:SF0">
    <property type="entry name" value="ZINC FINGER CCHC DOMAIN-CONTAINING PROTEIN 8"/>
    <property type="match status" value="1"/>
</dbReference>
<protein>
    <recommendedName>
        <fullName evidence="7">PSP proline-rich domain-containing protein</fullName>
    </recommendedName>
</protein>
<organism evidence="8 9">
    <name type="scientific">Riccia fluitans</name>
    <dbReference type="NCBI Taxonomy" id="41844"/>
    <lineage>
        <taxon>Eukaryota</taxon>
        <taxon>Viridiplantae</taxon>
        <taxon>Streptophyta</taxon>
        <taxon>Embryophyta</taxon>
        <taxon>Marchantiophyta</taxon>
        <taxon>Marchantiopsida</taxon>
        <taxon>Marchantiidae</taxon>
        <taxon>Marchantiales</taxon>
        <taxon>Ricciaceae</taxon>
        <taxon>Riccia</taxon>
    </lineage>
</organism>
<feature type="compositionally biased region" description="Acidic residues" evidence="6">
    <location>
        <begin position="38"/>
        <end position="53"/>
    </location>
</feature>
<dbReference type="SMART" id="SM00581">
    <property type="entry name" value="PSP"/>
    <property type="match status" value="1"/>
</dbReference>
<dbReference type="PANTHER" id="PTHR13316">
    <property type="entry name" value="ZINC FINGER, CCHC DOMAIN CONTAINING 8"/>
    <property type="match status" value="1"/>
</dbReference>
<feature type="region of interest" description="Disordered" evidence="6">
    <location>
        <begin position="34"/>
        <end position="53"/>
    </location>
</feature>
<keyword evidence="5" id="KW-0539">Nucleus</keyword>
<evidence type="ECO:0000259" key="7">
    <source>
        <dbReference type="SMART" id="SM00581"/>
    </source>
</evidence>
<keyword evidence="4" id="KW-0862">Zinc</keyword>
<evidence type="ECO:0000256" key="2">
    <source>
        <dbReference type="ARBA" id="ARBA00022723"/>
    </source>
</evidence>
<accession>A0ABD1YMP5</accession>
<evidence type="ECO:0000256" key="3">
    <source>
        <dbReference type="ARBA" id="ARBA00022771"/>
    </source>
</evidence>
<evidence type="ECO:0000313" key="9">
    <source>
        <dbReference type="Proteomes" id="UP001605036"/>
    </source>
</evidence>
<comment type="subcellular location">
    <subcellularLocation>
        <location evidence="1">Nucleus</location>
    </subcellularLocation>
</comment>
<feature type="compositionally biased region" description="Polar residues" evidence="6">
    <location>
        <begin position="68"/>
        <end position="80"/>
    </location>
</feature>
<gene>
    <name evidence="8" type="ORF">R1flu_016728</name>
</gene>
<feature type="region of interest" description="Disordered" evidence="6">
    <location>
        <begin position="695"/>
        <end position="718"/>
    </location>
</feature>
<evidence type="ECO:0000313" key="8">
    <source>
        <dbReference type="EMBL" id="KAL2632042.1"/>
    </source>
</evidence>
<reference evidence="8 9" key="1">
    <citation type="submission" date="2024-09" db="EMBL/GenBank/DDBJ databases">
        <title>Chromosome-scale assembly of Riccia fluitans.</title>
        <authorList>
            <person name="Paukszto L."/>
            <person name="Sawicki J."/>
            <person name="Karawczyk K."/>
            <person name="Piernik-Szablinska J."/>
            <person name="Szczecinska M."/>
            <person name="Mazdziarz M."/>
        </authorList>
    </citation>
    <scope>NUCLEOTIDE SEQUENCE [LARGE SCALE GENOMIC DNA]</scope>
    <source>
        <strain evidence="8">Rf_01</strain>
        <tissue evidence="8">Aerial parts of the thallus</tissue>
    </source>
</reference>
<dbReference type="AlphaFoldDB" id="A0ABD1YMP5"/>
<feature type="region of interest" description="Disordered" evidence="6">
    <location>
        <begin position="61"/>
        <end position="90"/>
    </location>
</feature>
<feature type="domain" description="PSP proline-rich" evidence="7">
    <location>
        <begin position="377"/>
        <end position="429"/>
    </location>
</feature>
<dbReference type="Pfam" id="PF04046">
    <property type="entry name" value="PSP"/>
    <property type="match status" value="1"/>
</dbReference>
<evidence type="ECO:0000256" key="5">
    <source>
        <dbReference type="ARBA" id="ARBA00023242"/>
    </source>
</evidence>
<evidence type="ECO:0000256" key="4">
    <source>
        <dbReference type="ARBA" id="ARBA00022833"/>
    </source>
</evidence>
<proteinExistence type="predicted"/>
<feature type="region of interest" description="Disordered" evidence="6">
    <location>
        <begin position="491"/>
        <end position="520"/>
    </location>
</feature>
<dbReference type="InterPro" id="IPR052115">
    <property type="entry name" value="NEXT_complex_subunit_ZCCHC8"/>
</dbReference>
<keyword evidence="3" id="KW-0863">Zinc-finger</keyword>
<evidence type="ECO:0000256" key="6">
    <source>
        <dbReference type="SAM" id="MobiDB-lite"/>
    </source>
</evidence>
<dbReference type="GO" id="GO:0008270">
    <property type="term" value="F:zinc ion binding"/>
    <property type="evidence" value="ECO:0007669"/>
    <property type="project" value="UniProtKB-KW"/>
</dbReference>
<sequence length="718" mass="78634">MGDDDYEAKKLLAKLEELEREEGEIEFLEQERRKLESQEIEEGEINEEEGEIFGEEAAVFNREDGSETQEQNGIGSSTDAGLSESDAGFREENVQKTVLGLDGSDLKNEEEETVGIGQVQAFECFIPDENGVSSDMEIEEDIPSPHLMGTHVSTNFGKGALTPPVVSGAESPLLQGHSVIYSSDSTLKRKRLPDLGYNPAVQVSYEGLTRESKKKLQEALHQWAQWHTRRYPSGTGALMEPLESGTDAFSPALNLGDVGNGGVSVWMDRPTKHARKDEVKGPQIPAARKKAGEVPLYDRAFASALSSQDLSDQSDGFTPIERETARCFNCGTNTHSLPNCPQPRDMSAINAARKMHSEKKGGRAPLRYYHSSPGGQFDDIRPGELGSQVRQVLGIGEHDPPPWLQRMRDIGYPPGYLEEAEDETSEVEIFGGVGDEAGVVSGKEHNEGGEIVDKKGTGDEHTVPMKMTVRFPGINAPIPEKADKRLWTSPAETQTTQGQRLLKKGTQQQLSAGEGVESRTLQHSFSWSVIPSDPSTRDDTKPVGNSKHLFQWRPGPAPGILKTPVEYSDGWKRRDGEAGSGVRNRGHETVQALPGTNSLATEHPAMTVIRPPGVSDVLTSLPTPHIYSRQYLSQTPLLSMSAPKNPSEAWLKAQAALGVLQSDQKGVLTSEQRGFLTSEQRGFFTADQSGILQSEQRGVLKSDLRSNTSSSQQQWSRR</sequence>